<protein>
    <submittedName>
        <fullName evidence="3">NlpC/P60 family protein</fullName>
    </submittedName>
</protein>
<accession>A0A116K6H9</accession>
<dbReference type="NCBIfam" id="NF045974">
    <property type="entry name" value="conju_CD1108"/>
    <property type="match status" value="1"/>
</dbReference>
<evidence type="ECO:0000256" key="1">
    <source>
        <dbReference type="SAM" id="MobiDB-lite"/>
    </source>
</evidence>
<organism evidence="3 4">
    <name type="scientific">Streptococcus suis</name>
    <dbReference type="NCBI Taxonomy" id="1307"/>
    <lineage>
        <taxon>Bacteria</taxon>
        <taxon>Bacillati</taxon>
        <taxon>Bacillota</taxon>
        <taxon>Bacilli</taxon>
        <taxon>Lactobacillales</taxon>
        <taxon>Streptococcaceae</taxon>
        <taxon>Streptococcus</taxon>
    </lineage>
</organism>
<feature type="region of interest" description="Disordered" evidence="1">
    <location>
        <begin position="1"/>
        <end position="69"/>
    </location>
</feature>
<evidence type="ECO:0000313" key="4">
    <source>
        <dbReference type="Proteomes" id="UP000072003"/>
    </source>
</evidence>
<evidence type="ECO:0000259" key="2">
    <source>
        <dbReference type="PROSITE" id="PS50911"/>
    </source>
</evidence>
<dbReference type="EMBL" id="FIFN01000014">
    <property type="protein sequence ID" value="CYU20386.1"/>
    <property type="molecule type" value="Genomic_DNA"/>
</dbReference>
<dbReference type="AlphaFoldDB" id="A0A116K6H9"/>
<dbReference type="InterPro" id="IPR007921">
    <property type="entry name" value="CHAP_dom"/>
</dbReference>
<dbReference type="PROSITE" id="PS50911">
    <property type="entry name" value="CHAP"/>
    <property type="match status" value="1"/>
</dbReference>
<feature type="compositionally biased region" description="Polar residues" evidence="1">
    <location>
        <begin position="206"/>
        <end position="220"/>
    </location>
</feature>
<dbReference type="SUPFAM" id="SSF54001">
    <property type="entry name" value="Cysteine proteinases"/>
    <property type="match status" value="1"/>
</dbReference>
<feature type="region of interest" description="Disordered" evidence="1">
    <location>
        <begin position="451"/>
        <end position="491"/>
    </location>
</feature>
<feature type="domain" description="Peptidase C51" evidence="2">
    <location>
        <begin position="940"/>
        <end position="1070"/>
    </location>
</feature>
<dbReference type="Pfam" id="PF05257">
    <property type="entry name" value="CHAP"/>
    <property type="match status" value="1"/>
</dbReference>
<reference evidence="3 4" key="1">
    <citation type="submission" date="2016-02" db="EMBL/GenBank/DDBJ databases">
        <authorList>
            <consortium name="Pathogen Informatics"/>
        </authorList>
    </citation>
    <scope>NUCLEOTIDE SEQUENCE [LARGE SCALE GENOMIC DNA]</scope>
    <source>
        <strain evidence="3 4">LSS100</strain>
    </source>
</reference>
<dbReference type="InterPro" id="IPR038765">
    <property type="entry name" value="Papain-like_cys_pep_sf"/>
</dbReference>
<dbReference type="RefSeq" id="WP_044670831.1">
    <property type="nucleotide sequence ID" value="NZ_CEDC01000011.1"/>
</dbReference>
<proteinExistence type="predicted"/>
<name>A0A116K6H9_STRSU</name>
<evidence type="ECO:0000313" key="3">
    <source>
        <dbReference type="EMBL" id="CYU20386.1"/>
    </source>
</evidence>
<gene>
    <name evidence="3" type="ORF">ERS132462_01447</name>
</gene>
<feature type="region of interest" description="Disordered" evidence="1">
    <location>
        <begin position="194"/>
        <end position="220"/>
    </location>
</feature>
<dbReference type="Proteomes" id="UP000072003">
    <property type="component" value="Unassembled WGS sequence"/>
</dbReference>
<dbReference type="Gene3D" id="3.90.1720.10">
    <property type="entry name" value="endopeptidase domain like (from Nostoc punctiforme)"/>
    <property type="match status" value="1"/>
</dbReference>
<sequence length="1073" mass="122978">MGKSKRMVRETNKKHYAKSKPDIRQRKEEQDFSGRTVDESVKFQHQIIHKESKLESRQNQVESSGKRRKNINIVDDKSTQTPLPIHDKNESTIQITDLQDEIVNKNYLHQPFPPEAPLVESKPISHKKQVQLQQRKAFENQQNVESRNDIEFTEQNSHNSEIHVSSDGDLAQTGNEQEVQQIQFEIVHQNPVNSSELNHSKDLNFGPTSRQTQAQNNSQPIESIDRKIHDSPFRKFDTNQSKIIDTETKFTHRRNEGRAKLIHNQNQGTPFQFKNKKGKKHIHGDSVHESQNILSELPISQFDSSTDSVPIKTYPRVSDESNSIIDQADNESVFDVSLLQSQLRIDNKKFQPSNSKLSKKSGVKIIEAKNSQSQQIEKTVTLTDGGKQSSNQFQSNLNENSIMIEQISYPTIDWSKKLHLPQIKLFSRDILHSNAVSGKIQNDECKPLTRKGKRLSNRLSNKETKSNIARSLYPDTTSDKNRKTVSKSSKTKMRLTPIQVDGRPKYYFATTPKKQFYKGLLTSTNNIKANKFRRHRLLKEQLQIHEKLNSLVIEPIEFVKDKKNRRLLKKIEQAKLGRIKSSPLKKVVSGLASSEFLAASYLQTGADDNVAVDATTKVLNINAATLMRLAKKSNRKKTIKKLTKKAKVRQSQLEFRHKYRLMKEDKIFQRQSFYRKSMYRQRMKQQIRNKHFPRIRDRIKEELKKLLNQMVQFITTRWKSFLVLAFALFSLLTVVYSNSQFMFGALSSVSYQLTTTSYLSSEEMLVALNHIFSTYELNLSNQLARLKESKPGYDEYIVKGREQIGHDPHVLLAYLTARFGEIKDQTSVEPAMKQLFDQIYQVSYREEREIRYRKGKEEVIDTSGKKTIVEKEVPYTYRKLIATVSKNDMDVVIQSIFAGSPSNLEHYRILRETKGNLETAFPSGTTISLPGNVSSVYDVNLTGGNFPPPNPNHIAALNGGYPGQCTWYVYNRFSQLGKPIQHSPMGNGGEWAFYAAKYGYPVSREARAGTAVCMPPTVPYADPTYGHIAFVERVNPDGSIVISEMNVKGEFVISTGYLPREMAAQCYYINFGL</sequence>
<feature type="compositionally biased region" description="Basic and acidic residues" evidence="1">
    <location>
        <begin position="7"/>
        <end position="56"/>
    </location>
</feature>